<dbReference type="AlphaFoldDB" id="A0A7J6V4R9"/>
<evidence type="ECO:0000313" key="2">
    <source>
        <dbReference type="EMBL" id="KAF5180064.1"/>
    </source>
</evidence>
<dbReference type="GO" id="GO:0005524">
    <property type="term" value="F:ATP binding"/>
    <property type="evidence" value="ECO:0007669"/>
    <property type="project" value="InterPro"/>
</dbReference>
<organism evidence="2 3">
    <name type="scientific">Thalictrum thalictroides</name>
    <name type="common">Rue-anemone</name>
    <name type="synonym">Anemone thalictroides</name>
    <dbReference type="NCBI Taxonomy" id="46969"/>
    <lineage>
        <taxon>Eukaryota</taxon>
        <taxon>Viridiplantae</taxon>
        <taxon>Streptophyta</taxon>
        <taxon>Embryophyta</taxon>
        <taxon>Tracheophyta</taxon>
        <taxon>Spermatophyta</taxon>
        <taxon>Magnoliopsida</taxon>
        <taxon>Ranunculales</taxon>
        <taxon>Ranunculaceae</taxon>
        <taxon>Thalictroideae</taxon>
        <taxon>Thalictrum</taxon>
    </lineage>
</organism>
<sequence>MFSDASDDSAQSHPSSDVIRGSIGYVAPEYGMGVKVSMQGDVYSYGILLLEMFTRKRPTDDMFLNGLSLHYYAKMALPNQVMGIVDPLVLLEDDNQISNTVDKNNTRTKLEECLVSAITLAVTCSAEVPSERMTMSDVVSELLHTKKHYHDYSLNISD</sequence>
<dbReference type="InterPro" id="IPR051564">
    <property type="entry name" value="LRR_receptor-like_kinase"/>
</dbReference>
<keyword evidence="2" id="KW-0808">Transferase</keyword>
<protein>
    <submittedName>
        <fullName evidence="2">LRR receptor-like serine/threonine-protein kinase</fullName>
    </submittedName>
</protein>
<dbReference type="OrthoDB" id="676979at2759"/>
<evidence type="ECO:0000313" key="3">
    <source>
        <dbReference type="Proteomes" id="UP000554482"/>
    </source>
</evidence>
<dbReference type="Gene3D" id="1.10.510.10">
    <property type="entry name" value="Transferase(Phosphotransferase) domain 1"/>
    <property type="match status" value="1"/>
</dbReference>
<keyword evidence="2" id="KW-0675">Receptor</keyword>
<dbReference type="PANTHER" id="PTHR48055">
    <property type="entry name" value="LEUCINE-RICH REPEAT RECEPTOR PROTEIN KINASE EMS1"/>
    <property type="match status" value="1"/>
</dbReference>
<comment type="caution">
    <text evidence="2">The sequence shown here is derived from an EMBL/GenBank/DDBJ whole genome shotgun (WGS) entry which is preliminary data.</text>
</comment>
<keyword evidence="3" id="KW-1185">Reference proteome</keyword>
<dbReference type="Pfam" id="PF07714">
    <property type="entry name" value="PK_Tyr_Ser-Thr"/>
    <property type="match status" value="1"/>
</dbReference>
<dbReference type="PROSITE" id="PS50011">
    <property type="entry name" value="PROTEIN_KINASE_DOM"/>
    <property type="match status" value="1"/>
</dbReference>
<dbReference type="GO" id="GO:0004672">
    <property type="term" value="F:protein kinase activity"/>
    <property type="evidence" value="ECO:0007669"/>
    <property type="project" value="InterPro"/>
</dbReference>
<dbReference type="Proteomes" id="UP000554482">
    <property type="component" value="Unassembled WGS sequence"/>
</dbReference>
<name>A0A7J6V4R9_THATH</name>
<evidence type="ECO:0000259" key="1">
    <source>
        <dbReference type="PROSITE" id="PS50011"/>
    </source>
</evidence>
<keyword evidence="2" id="KW-0418">Kinase</keyword>
<feature type="domain" description="Protein kinase" evidence="1">
    <location>
        <begin position="1"/>
        <end position="153"/>
    </location>
</feature>
<accession>A0A7J6V4R9</accession>
<gene>
    <name evidence="2" type="ORF">FRX31_030349</name>
</gene>
<dbReference type="PANTHER" id="PTHR48055:SF55">
    <property type="entry name" value="PROTEIN KINASE DOMAIN-CONTAINING PROTEIN"/>
    <property type="match status" value="1"/>
</dbReference>
<proteinExistence type="predicted"/>
<dbReference type="InterPro" id="IPR011009">
    <property type="entry name" value="Kinase-like_dom_sf"/>
</dbReference>
<dbReference type="SUPFAM" id="SSF56112">
    <property type="entry name" value="Protein kinase-like (PK-like)"/>
    <property type="match status" value="1"/>
</dbReference>
<dbReference type="GO" id="GO:0016020">
    <property type="term" value="C:membrane"/>
    <property type="evidence" value="ECO:0007669"/>
    <property type="project" value="TreeGrafter"/>
</dbReference>
<reference evidence="2 3" key="1">
    <citation type="submission" date="2020-06" db="EMBL/GenBank/DDBJ databases">
        <title>Transcriptomic and genomic resources for Thalictrum thalictroides and T. hernandezii: Facilitating candidate gene discovery in an emerging model plant lineage.</title>
        <authorList>
            <person name="Arias T."/>
            <person name="Riano-Pachon D.M."/>
            <person name="Di Stilio V.S."/>
        </authorList>
    </citation>
    <scope>NUCLEOTIDE SEQUENCE [LARGE SCALE GENOMIC DNA]</scope>
    <source>
        <strain evidence="3">cv. WT478/WT964</strain>
        <tissue evidence="2">Leaves</tissue>
    </source>
</reference>
<dbReference type="InterPro" id="IPR001245">
    <property type="entry name" value="Ser-Thr/Tyr_kinase_cat_dom"/>
</dbReference>
<dbReference type="InterPro" id="IPR000719">
    <property type="entry name" value="Prot_kinase_dom"/>
</dbReference>
<dbReference type="EMBL" id="JABWDY010037912">
    <property type="protein sequence ID" value="KAF5180064.1"/>
    <property type="molecule type" value="Genomic_DNA"/>
</dbReference>